<evidence type="ECO:0000313" key="1">
    <source>
        <dbReference type="EMBL" id="MFD1890309.1"/>
    </source>
</evidence>
<reference evidence="2" key="1">
    <citation type="journal article" date="2019" name="Int. J. Syst. Evol. Microbiol.">
        <title>The Global Catalogue of Microorganisms (GCM) 10K type strain sequencing project: providing services to taxonomists for standard genome sequencing and annotation.</title>
        <authorList>
            <consortium name="The Broad Institute Genomics Platform"/>
            <consortium name="The Broad Institute Genome Sequencing Center for Infectious Disease"/>
            <person name="Wu L."/>
            <person name="Ma J."/>
        </authorList>
    </citation>
    <scope>NUCLEOTIDE SEQUENCE [LARGE SCALE GENOMIC DNA]</scope>
    <source>
        <strain evidence="2">CAIM 431</strain>
    </source>
</reference>
<comment type="caution">
    <text evidence="1">The sequence shown here is derived from an EMBL/GenBank/DDBJ whole genome shotgun (WGS) entry which is preliminary data.</text>
</comment>
<evidence type="ECO:0000313" key="2">
    <source>
        <dbReference type="Proteomes" id="UP001597326"/>
    </source>
</evidence>
<accession>A0ABW4RWU7</accession>
<keyword evidence="2" id="KW-1185">Reference proteome</keyword>
<dbReference type="EMBL" id="JBHUFZ010000018">
    <property type="protein sequence ID" value="MFD1890309.1"/>
    <property type="molecule type" value="Genomic_DNA"/>
</dbReference>
<gene>
    <name evidence="1" type="ORF">ACFSCS_08960</name>
</gene>
<sequence length="87" mass="9350">MTTIHAMTNGDTVIRHLNAVVASRETVEQALTDAATATEPVLLAIDDLDNLMHKATLTPAFHAALRNPNVVLVVTHGADVRTLVEVR</sequence>
<proteinExistence type="predicted"/>
<name>A0ABW4RWU7_9ACTN</name>
<dbReference type="Proteomes" id="UP001597326">
    <property type="component" value="Unassembled WGS sequence"/>
</dbReference>
<dbReference type="RefSeq" id="WP_343873325.1">
    <property type="nucleotide sequence ID" value="NZ_BAAAIX010000015.1"/>
</dbReference>
<protein>
    <submittedName>
        <fullName evidence="1">Uncharacterized protein</fullName>
    </submittedName>
</protein>
<organism evidence="1 2">
    <name type="scientific">Luteococcus peritonei</name>
    <dbReference type="NCBI Taxonomy" id="88874"/>
    <lineage>
        <taxon>Bacteria</taxon>
        <taxon>Bacillati</taxon>
        <taxon>Actinomycetota</taxon>
        <taxon>Actinomycetes</taxon>
        <taxon>Propionibacteriales</taxon>
        <taxon>Propionibacteriaceae</taxon>
        <taxon>Luteococcus</taxon>
    </lineage>
</organism>